<keyword evidence="3" id="KW-0694">RNA-binding</keyword>
<dbReference type="FunFam" id="3.30.420.100:FF:000001">
    <property type="entry name" value="50S ribosomal protein L18"/>
    <property type="match status" value="1"/>
</dbReference>
<evidence type="ECO:0000313" key="7">
    <source>
        <dbReference type="EMBL" id="BBK20475.1"/>
    </source>
</evidence>
<keyword evidence="4 7" id="KW-0689">Ribosomal protein</keyword>
<evidence type="ECO:0000256" key="1">
    <source>
        <dbReference type="ARBA" id="ARBA00007116"/>
    </source>
</evidence>
<keyword evidence="2" id="KW-0699">rRNA-binding</keyword>
<keyword evidence="7" id="KW-0934">Plastid</keyword>
<dbReference type="Pfam" id="PF00861">
    <property type="entry name" value="Ribosomal_L18p"/>
    <property type="match status" value="1"/>
</dbReference>
<dbReference type="PANTHER" id="PTHR12899">
    <property type="entry name" value="39S RIBOSOMAL PROTEIN L18, MITOCHONDRIAL"/>
    <property type="match status" value="1"/>
</dbReference>
<dbReference type="GO" id="GO:0005737">
    <property type="term" value="C:cytoplasm"/>
    <property type="evidence" value="ECO:0007669"/>
    <property type="project" value="UniProtKB-ARBA"/>
</dbReference>
<dbReference type="GO" id="GO:0005840">
    <property type="term" value="C:ribosome"/>
    <property type="evidence" value="ECO:0007669"/>
    <property type="project" value="UniProtKB-KW"/>
</dbReference>
<dbReference type="EMBL" id="LC484193">
    <property type="protein sequence ID" value="BBK20475.1"/>
    <property type="molecule type" value="Genomic_DNA"/>
</dbReference>
<proteinExistence type="inferred from homology"/>
<dbReference type="InterPro" id="IPR005484">
    <property type="entry name" value="Ribosomal_uL18_bac/plant/anim"/>
</dbReference>
<gene>
    <name evidence="7" type="primary">rpl18</name>
    <name evidence="7" type="ORF">CryM1634B_p043</name>
</gene>
<dbReference type="NCBIfam" id="TIGR00060">
    <property type="entry name" value="L18_bact"/>
    <property type="match status" value="1"/>
</dbReference>
<name>A0A679CAE1_9CRYP</name>
<dbReference type="GO" id="GO:0003735">
    <property type="term" value="F:structural constituent of ribosome"/>
    <property type="evidence" value="ECO:0007669"/>
    <property type="project" value="InterPro"/>
</dbReference>
<evidence type="ECO:0000256" key="6">
    <source>
        <dbReference type="ARBA" id="ARBA00035303"/>
    </source>
</evidence>
<dbReference type="Gene3D" id="3.30.420.100">
    <property type="match status" value="1"/>
</dbReference>
<geneLocation type="plastid" evidence="7"/>
<accession>A0A679CAE1</accession>
<dbReference type="CDD" id="cd00432">
    <property type="entry name" value="Ribosomal_L18_L5e"/>
    <property type="match status" value="1"/>
</dbReference>
<dbReference type="PANTHER" id="PTHR12899:SF3">
    <property type="entry name" value="LARGE RIBOSOMAL SUBUNIT PROTEIN UL18M"/>
    <property type="match status" value="1"/>
</dbReference>
<dbReference type="HAMAP" id="MF_01337_B">
    <property type="entry name" value="Ribosomal_uL18_B"/>
    <property type="match status" value="1"/>
</dbReference>
<sequence length="117" mass="12972">MPIRVIDNTRIGVRKNLRGTSERPRLCVFRSNNHMYAQLIDDVHGRTLVSSSTLDSHLVSEFSSGATRSASAIVGQSIAKKSLQCGIRVVVFDRGRYPYHGRIKALADAARSEGLRF</sequence>
<comment type="similarity">
    <text evidence="1">Belongs to the universal ribosomal protein uL18 family.</text>
</comment>
<dbReference type="InterPro" id="IPR057268">
    <property type="entry name" value="Ribosomal_L18"/>
</dbReference>
<dbReference type="InterPro" id="IPR004389">
    <property type="entry name" value="Ribosomal_uL18_bac-type"/>
</dbReference>
<dbReference type="GO" id="GO:0008097">
    <property type="term" value="F:5S rRNA binding"/>
    <property type="evidence" value="ECO:0007669"/>
    <property type="project" value="TreeGrafter"/>
</dbReference>
<reference evidence="7" key="1">
    <citation type="journal article" date="2020" name="Genome Biol. Evol.">
        <title>Comparative plastid genomics of Cryptomonas species reveals fine-scale genomic responses to loss of photosynthesis.</title>
        <authorList>
            <person name="Tanifuji G."/>
            <person name="Kamikawa R."/>
            <person name="Moore C.E."/>
            <person name="Mills T."/>
            <person name="Onodera N.T."/>
            <person name="Kashiyama Y."/>
            <person name="Archibald J.M."/>
            <person name="Inagaki Y."/>
            <person name="Hashimoto T."/>
        </authorList>
    </citation>
    <scope>NUCLEOTIDE SEQUENCE</scope>
    <source>
        <strain evidence="7">CCAC 1634 B</strain>
    </source>
</reference>
<dbReference type="SUPFAM" id="SSF53137">
    <property type="entry name" value="Translational machinery components"/>
    <property type="match status" value="1"/>
</dbReference>
<dbReference type="GO" id="GO:1990904">
    <property type="term" value="C:ribonucleoprotein complex"/>
    <property type="evidence" value="ECO:0007669"/>
    <property type="project" value="UniProtKB-KW"/>
</dbReference>
<evidence type="ECO:0000256" key="2">
    <source>
        <dbReference type="ARBA" id="ARBA00022730"/>
    </source>
</evidence>
<evidence type="ECO:0000256" key="3">
    <source>
        <dbReference type="ARBA" id="ARBA00022884"/>
    </source>
</evidence>
<organism evidence="7">
    <name type="scientific">Cryptomonas sp. CCAC 1634B</name>
    <dbReference type="NCBI Taxonomy" id="2051848"/>
    <lineage>
        <taxon>Eukaryota</taxon>
        <taxon>Cryptophyceae</taxon>
        <taxon>Cryptomonadales</taxon>
        <taxon>Cryptomonadaceae</taxon>
        <taxon>Cryptomonas</taxon>
    </lineage>
</organism>
<dbReference type="AlphaFoldDB" id="A0A679CAE1"/>
<evidence type="ECO:0000256" key="5">
    <source>
        <dbReference type="ARBA" id="ARBA00023274"/>
    </source>
</evidence>
<keyword evidence="5" id="KW-0687">Ribonucleoprotein</keyword>
<dbReference type="GO" id="GO:0006412">
    <property type="term" value="P:translation"/>
    <property type="evidence" value="ECO:0007669"/>
    <property type="project" value="InterPro"/>
</dbReference>
<evidence type="ECO:0000256" key="4">
    <source>
        <dbReference type="ARBA" id="ARBA00022980"/>
    </source>
</evidence>
<protein>
    <recommendedName>
        <fullName evidence="6">Large ribosomal subunit protein uL18c</fullName>
    </recommendedName>
</protein>